<dbReference type="GO" id="GO:0015074">
    <property type="term" value="P:DNA integration"/>
    <property type="evidence" value="ECO:0007669"/>
    <property type="project" value="InterPro"/>
</dbReference>
<dbReference type="GO" id="GO:0003676">
    <property type="term" value="F:nucleic acid binding"/>
    <property type="evidence" value="ECO:0007669"/>
    <property type="project" value="InterPro"/>
</dbReference>
<dbReference type="PANTHER" id="PTHR37984">
    <property type="entry name" value="PROTEIN CBG26694"/>
    <property type="match status" value="1"/>
</dbReference>
<dbReference type="SUPFAM" id="SSF53098">
    <property type="entry name" value="Ribonuclease H-like"/>
    <property type="match status" value="1"/>
</dbReference>
<dbReference type="Gene3D" id="3.30.420.10">
    <property type="entry name" value="Ribonuclease H-like superfamily/Ribonuclease H"/>
    <property type="match status" value="1"/>
</dbReference>
<dbReference type="PANTHER" id="PTHR37984:SF5">
    <property type="entry name" value="PROTEIN NYNRIN-LIKE"/>
    <property type="match status" value="1"/>
</dbReference>
<dbReference type="Gene3D" id="1.10.340.70">
    <property type="match status" value="1"/>
</dbReference>
<dbReference type="InterPro" id="IPR036397">
    <property type="entry name" value="RNaseH_sf"/>
</dbReference>
<dbReference type="InterPro" id="IPR001584">
    <property type="entry name" value="Integrase_cat-core"/>
</dbReference>
<accession>A0AAN9BRQ7</accession>
<dbReference type="InterPro" id="IPR041588">
    <property type="entry name" value="Integrase_H2C2"/>
</dbReference>
<comment type="caution">
    <text evidence="2">The sequence shown here is derived from an EMBL/GenBank/DDBJ whole genome shotgun (WGS) entry which is preliminary data.</text>
</comment>
<dbReference type="PROSITE" id="PS50994">
    <property type="entry name" value="INTEGRASE"/>
    <property type="match status" value="1"/>
</dbReference>
<dbReference type="Proteomes" id="UP001374579">
    <property type="component" value="Unassembled WGS sequence"/>
</dbReference>
<evidence type="ECO:0000313" key="3">
    <source>
        <dbReference type="Proteomes" id="UP001374579"/>
    </source>
</evidence>
<protein>
    <recommendedName>
        <fullName evidence="1">Integrase catalytic domain-containing protein</fullName>
    </recommendedName>
</protein>
<evidence type="ECO:0000313" key="2">
    <source>
        <dbReference type="EMBL" id="KAK7108490.1"/>
    </source>
</evidence>
<dbReference type="InterPro" id="IPR050951">
    <property type="entry name" value="Retrovirus_Pol_polyprotein"/>
</dbReference>
<feature type="domain" description="Integrase catalytic" evidence="1">
    <location>
        <begin position="148"/>
        <end position="319"/>
    </location>
</feature>
<dbReference type="AlphaFoldDB" id="A0AAN9BRQ7"/>
<proteinExistence type="predicted"/>
<gene>
    <name evidence="2" type="ORF">V1264_016225</name>
</gene>
<keyword evidence="3" id="KW-1185">Reference proteome</keyword>
<name>A0AAN9BRQ7_9CAEN</name>
<dbReference type="EMBL" id="JBAMIC010000004">
    <property type="protein sequence ID" value="KAK7108490.1"/>
    <property type="molecule type" value="Genomic_DNA"/>
</dbReference>
<evidence type="ECO:0000259" key="1">
    <source>
        <dbReference type="PROSITE" id="PS50994"/>
    </source>
</evidence>
<dbReference type="InterPro" id="IPR012337">
    <property type="entry name" value="RNaseH-like_sf"/>
</dbReference>
<reference evidence="2 3" key="1">
    <citation type="submission" date="2024-02" db="EMBL/GenBank/DDBJ databases">
        <title>Chromosome-scale genome assembly of the rough periwinkle Littorina saxatilis.</title>
        <authorList>
            <person name="De Jode A."/>
            <person name="Faria R."/>
            <person name="Formenti G."/>
            <person name="Sims Y."/>
            <person name="Smith T.P."/>
            <person name="Tracey A."/>
            <person name="Wood J.M.D."/>
            <person name="Zagrodzka Z.B."/>
            <person name="Johannesson K."/>
            <person name="Butlin R.K."/>
            <person name="Leder E.H."/>
        </authorList>
    </citation>
    <scope>NUCLEOTIDE SEQUENCE [LARGE SCALE GENOMIC DNA]</scope>
    <source>
        <strain evidence="2">Snail1</strain>
        <tissue evidence="2">Muscle</tissue>
    </source>
</reference>
<sequence length="330" mass="37670">MELSSYNEHVAFLESTEQSREWPEYIRFLEDPTVRKGEKRKYRGSADRFFLEGGELFKKSRKKRRKLVDDDGTMEELPPQKVVRADEMHALLQSEHDAFVARNAGRHPGQNKMQEQIGRRFYWKNFSRDVEEWMKTCPGCLREKPAPRDSRPPMQTHAFQNWDMDVLGPFSTPSVDGHRYVIVLTEPCTKWAEAFPAQDVAAESVFQALKSVIGRFGVPNTIGVDLDQGSVDDLNDKFSSIMGAVPPIAFICKTGQPDKSSDDRFNAYLCWMISEFVSDGLNTTWESNLQLKLLEYRTAVQTGDGGLRPSPFELLYGLKPRTSVRDSSDV</sequence>
<dbReference type="Pfam" id="PF17921">
    <property type="entry name" value="Integrase_H2C2"/>
    <property type="match status" value="1"/>
</dbReference>
<organism evidence="2 3">
    <name type="scientific">Littorina saxatilis</name>
    <dbReference type="NCBI Taxonomy" id="31220"/>
    <lineage>
        <taxon>Eukaryota</taxon>
        <taxon>Metazoa</taxon>
        <taxon>Spiralia</taxon>
        <taxon>Lophotrochozoa</taxon>
        <taxon>Mollusca</taxon>
        <taxon>Gastropoda</taxon>
        <taxon>Caenogastropoda</taxon>
        <taxon>Littorinimorpha</taxon>
        <taxon>Littorinoidea</taxon>
        <taxon>Littorinidae</taxon>
        <taxon>Littorina</taxon>
    </lineage>
</organism>